<name>A0AAV1W2H2_LUPLU</name>
<dbReference type="AlphaFoldDB" id="A0AAV1W2H2"/>
<evidence type="ECO:0000313" key="4">
    <source>
        <dbReference type="Proteomes" id="UP001497480"/>
    </source>
</evidence>
<reference evidence="3 4" key="1">
    <citation type="submission" date="2024-03" db="EMBL/GenBank/DDBJ databases">
        <authorList>
            <person name="Martinez-Hernandez J."/>
        </authorList>
    </citation>
    <scope>NUCLEOTIDE SEQUENCE [LARGE SCALE GENOMIC DNA]</scope>
</reference>
<keyword evidence="2" id="KW-0732">Signal</keyword>
<dbReference type="EMBL" id="CAXHTB010000003">
    <property type="protein sequence ID" value="CAL0303441.1"/>
    <property type="molecule type" value="Genomic_DNA"/>
</dbReference>
<protein>
    <submittedName>
        <fullName evidence="3">Uncharacterized protein</fullName>
    </submittedName>
</protein>
<feature type="transmembrane region" description="Helical" evidence="1">
    <location>
        <begin position="40"/>
        <end position="65"/>
    </location>
</feature>
<evidence type="ECO:0000313" key="3">
    <source>
        <dbReference type="EMBL" id="CAL0303441.1"/>
    </source>
</evidence>
<keyword evidence="1" id="KW-1133">Transmembrane helix</keyword>
<organism evidence="3 4">
    <name type="scientific">Lupinus luteus</name>
    <name type="common">European yellow lupine</name>
    <dbReference type="NCBI Taxonomy" id="3873"/>
    <lineage>
        <taxon>Eukaryota</taxon>
        <taxon>Viridiplantae</taxon>
        <taxon>Streptophyta</taxon>
        <taxon>Embryophyta</taxon>
        <taxon>Tracheophyta</taxon>
        <taxon>Spermatophyta</taxon>
        <taxon>Magnoliopsida</taxon>
        <taxon>eudicotyledons</taxon>
        <taxon>Gunneridae</taxon>
        <taxon>Pentapetalae</taxon>
        <taxon>rosids</taxon>
        <taxon>fabids</taxon>
        <taxon>Fabales</taxon>
        <taxon>Fabaceae</taxon>
        <taxon>Papilionoideae</taxon>
        <taxon>50 kb inversion clade</taxon>
        <taxon>genistoids sensu lato</taxon>
        <taxon>core genistoids</taxon>
        <taxon>Genisteae</taxon>
        <taxon>Lupinus</taxon>
    </lineage>
</organism>
<proteinExistence type="predicted"/>
<evidence type="ECO:0000256" key="2">
    <source>
        <dbReference type="SAM" id="SignalP"/>
    </source>
</evidence>
<keyword evidence="1" id="KW-0812">Transmembrane</keyword>
<dbReference type="PANTHER" id="PTHR33659">
    <property type="entry name" value="PROTEIN, PUTATIVE-RELATED-RELATED"/>
    <property type="match status" value="1"/>
</dbReference>
<accession>A0AAV1W2H2</accession>
<keyword evidence="1" id="KW-0472">Membrane</keyword>
<sequence>MASVTTFKALAVVLVVVLFSVAAAAHDLSPASSPAPSPDVGAAGSVSSSVTVIGASLLLSMLAVLKH</sequence>
<keyword evidence="4" id="KW-1185">Reference proteome</keyword>
<dbReference type="Proteomes" id="UP001497480">
    <property type="component" value="Unassembled WGS sequence"/>
</dbReference>
<feature type="signal peptide" evidence="2">
    <location>
        <begin position="1"/>
        <end position="24"/>
    </location>
</feature>
<evidence type="ECO:0000256" key="1">
    <source>
        <dbReference type="SAM" id="Phobius"/>
    </source>
</evidence>
<dbReference type="PANTHER" id="PTHR33659:SF1">
    <property type="entry name" value="PROTEIN, PUTATIVE-RELATED"/>
    <property type="match status" value="1"/>
</dbReference>
<feature type="chain" id="PRO_5043696201" evidence="2">
    <location>
        <begin position="25"/>
        <end position="67"/>
    </location>
</feature>
<comment type="caution">
    <text evidence="3">The sequence shown here is derived from an EMBL/GenBank/DDBJ whole genome shotgun (WGS) entry which is preliminary data.</text>
</comment>
<gene>
    <name evidence="3" type="ORF">LLUT_LOCUS4501</name>
</gene>